<reference evidence="1 2" key="1">
    <citation type="submission" date="2024-02" db="EMBL/GenBank/DDBJ databases">
        <authorList>
            <person name="Chen Y."/>
            <person name="Shah S."/>
            <person name="Dougan E. K."/>
            <person name="Thang M."/>
            <person name="Chan C."/>
        </authorList>
    </citation>
    <scope>NUCLEOTIDE SEQUENCE [LARGE SCALE GENOMIC DNA]</scope>
</reference>
<evidence type="ECO:0000313" key="2">
    <source>
        <dbReference type="Proteomes" id="UP001642484"/>
    </source>
</evidence>
<proteinExistence type="predicted"/>
<protein>
    <submittedName>
        <fullName evidence="1">Uncharacterized protein</fullName>
    </submittedName>
</protein>
<comment type="caution">
    <text evidence="1">The sequence shown here is derived from an EMBL/GenBank/DDBJ whole genome shotgun (WGS) entry which is preliminary data.</text>
</comment>
<evidence type="ECO:0000313" key="1">
    <source>
        <dbReference type="EMBL" id="CAK9001551.1"/>
    </source>
</evidence>
<accession>A0ABP0IG27</accession>
<sequence length="138" mass="15614">MLCFVNTADNKNILRKMDLLPEASPEASDCSHDVKEKLRAAFLSSAYSGQWQQQAAAANHMKSIIDVLKNTGLLSKEKKTSGEYCHGYSKDESSQAIKEYARERQLPPCKTFNCFAWRIGARIHSEDPSRQGTVEFRR</sequence>
<keyword evidence="2" id="KW-1185">Reference proteome</keyword>
<dbReference type="EMBL" id="CAXAMN010002839">
    <property type="protein sequence ID" value="CAK9001551.1"/>
    <property type="molecule type" value="Genomic_DNA"/>
</dbReference>
<organism evidence="1 2">
    <name type="scientific">Durusdinium trenchii</name>
    <dbReference type="NCBI Taxonomy" id="1381693"/>
    <lineage>
        <taxon>Eukaryota</taxon>
        <taxon>Sar</taxon>
        <taxon>Alveolata</taxon>
        <taxon>Dinophyceae</taxon>
        <taxon>Suessiales</taxon>
        <taxon>Symbiodiniaceae</taxon>
        <taxon>Durusdinium</taxon>
    </lineage>
</organism>
<name>A0ABP0IG27_9DINO</name>
<dbReference type="Proteomes" id="UP001642484">
    <property type="component" value="Unassembled WGS sequence"/>
</dbReference>
<gene>
    <name evidence="1" type="ORF">CCMP2556_LOCUS6523</name>
</gene>